<evidence type="ECO:0000313" key="3">
    <source>
        <dbReference type="Proteomes" id="UP000568106"/>
    </source>
</evidence>
<keyword evidence="3" id="KW-1185">Reference proteome</keyword>
<feature type="transmembrane region" description="Helical" evidence="1">
    <location>
        <begin position="198"/>
        <end position="225"/>
    </location>
</feature>
<dbReference type="Proteomes" id="UP000568106">
    <property type="component" value="Unassembled WGS sequence"/>
</dbReference>
<feature type="transmembrane region" description="Helical" evidence="1">
    <location>
        <begin position="372"/>
        <end position="391"/>
    </location>
</feature>
<feature type="transmembrane region" description="Helical" evidence="1">
    <location>
        <begin position="99"/>
        <end position="120"/>
    </location>
</feature>
<name>A0A7W8IF23_9BACT</name>
<feature type="transmembrane region" description="Helical" evidence="1">
    <location>
        <begin position="132"/>
        <end position="152"/>
    </location>
</feature>
<evidence type="ECO:0000313" key="2">
    <source>
        <dbReference type="EMBL" id="MBB5315977.1"/>
    </source>
</evidence>
<keyword evidence="1" id="KW-0472">Membrane</keyword>
<feature type="transmembrane region" description="Helical" evidence="1">
    <location>
        <begin position="307"/>
        <end position="327"/>
    </location>
</feature>
<keyword evidence="1" id="KW-0812">Transmembrane</keyword>
<feature type="transmembrane region" description="Helical" evidence="1">
    <location>
        <begin position="275"/>
        <end position="295"/>
    </location>
</feature>
<feature type="transmembrane region" description="Helical" evidence="1">
    <location>
        <begin position="232"/>
        <end position="255"/>
    </location>
</feature>
<gene>
    <name evidence="2" type="ORF">HDF09_000627</name>
</gene>
<proteinExistence type="predicted"/>
<dbReference type="EMBL" id="JACHDY010000001">
    <property type="protein sequence ID" value="MBB5315977.1"/>
    <property type="molecule type" value="Genomic_DNA"/>
</dbReference>
<sequence>MATSIASQLSSIELELERYRRERSFAAVLVTALTFLALLIHGYHPYAEDGGIYLPEIKRLLDPALYPYGAEFVVGHLRYSVFAPLMAGLVRESRLSLEMVLLLVHLASFWMTLFAAWLLAARCYASREARGGAVALLTVWLTIPIAGTSLMLMDPYVTARSISTPCALLALVGTLRFLSPQFEMEGERRRGLGLCCGALLGAATMHPLMGAYALGSVLVLGTILWTSRLVRVWGTVGLCLTAVMVAAGVQLSAPAESADYQRVMLTRSYWFLSQWHWYEWVGLAAPLMILAVVAVRRGREVEVVRVGLARVAIASGGTAIAVALLFAREGAAVHQVARLQPLRVFQLVYVVMILIIGATLGERLLERRVWRWVAAFSLLAAIMLQVDRMAFPASKYFELPAASEGGGGNRWVQAFVWIRENTAKDAVFALDANYTVRDGEEAQGFRAIAERSSLPDSKDGGTASNRPELTEEWSQGMALQTGLDGGLGGESGGKAGPGRFAALKAVGATWVILERDAAAGFGCAYENEVVKVCRLP</sequence>
<feature type="transmembrane region" description="Helical" evidence="1">
    <location>
        <begin position="347"/>
        <end position="365"/>
    </location>
</feature>
<reference evidence="2" key="1">
    <citation type="submission" date="2020-08" db="EMBL/GenBank/DDBJ databases">
        <title>Genomic Encyclopedia of Type Strains, Phase IV (KMG-V): Genome sequencing to study the core and pangenomes of soil and plant-associated prokaryotes.</title>
        <authorList>
            <person name="Whitman W."/>
        </authorList>
    </citation>
    <scope>NUCLEOTIDE SEQUENCE [LARGE SCALE GENOMIC DNA]</scope>
    <source>
        <strain evidence="2">M8UP27</strain>
    </source>
</reference>
<protein>
    <submittedName>
        <fullName evidence="2">Uncharacterized protein</fullName>
    </submittedName>
</protein>
<keyword evidence="1" id="KW-1133">Transmembrane helix</keyword>
<dbReference type="AlphaFoldDB" id="A0A7W8IF23"/>
<organism evidence="2 3">
    <name type="scientific">Tunturiibacter empetritectus</name>
    <dbReference type="NCBI Taxonomy" id="3069691"/>
    <lineage>
        <taxon>Bacteria</taxon>
        <taxon>Pseudomonadati</taxon>
        <taxon>Acidobacteriota</taxon>
        <taxon>Terriglobia</taxon>
        <taxon>Terriglobales</taxon>
        <taxon>Acidobacteriaceae</taxon>
        <taxon>Tunturiibacter</taxon>
    </lineage>
</organism>
<feature type="transmembrane region" description="Helical" evidence="1">
    <location>
        <begin position="25"/>
        <end position="44"/>
    </location>
</feature>
<comment type="caution">
    <text evidence="2">The sequence shown here is derived from an EMBL/GenBank/DDBJ whole genome shotgun (WGS) entry which is preliminary data.</text>
</comment>
<evidence type="ECO:0000256" key="1">
    <source>
        <dbReference type="SAM" id="Phobius"/>
    </source>
</evidence>
<accession>A0A7W8IF23</accession>